<evidence type="ECO:0000313" key="2">
    <source>
        <dbReference type="EMBL" id="KYO36174.1"/>
    </source>
</evidence>
<comment type="caution">
    <text evidence="2">The sequence shown here is derived from an EMBL/GenBank/DDBJ whole genome shotgun (WGS) entry which is preliminary data.</text>
</comment>
<protein>
    <submittedName>
        <fullName evidence="2">Uncharacterized protein</fullName>
    </submittedName>
</protein>
<feature type="region of interest" description="Disordered" evidence="1">
    <location>
        <begin position="30"/>
        <end position="72"/>
    </location>
</feature>
<name>A0A151NHE2_ALLMI</name>
<proteinExistence type="predicted"/>
<keyword evidence="3" id="KW-1185">Reference proteome</keyword>
<sequence length="72" mass="8062">MKCHLSVAATHHWSFLDVPSVPAAHQCHMVGDPGMKESSPKDRRDEETEIPGTKIRSPKSALRGEICEREPR</sequence>
<organism evidence="2 3">
    <name type="scientific">Alligator mississippiensis</name>
    <name type="common">American alligator</name>
    <dbReference type="NCBI Taxonomy" id="8496"/>
    <lineage>
        <taxon>Eukaryota</taxon>
        <taxon>Metazoa</taxon>
        <taxon>Chordata</taxon>
        <taxon>Craniata</taxon>
        <taxon>Vertebrata</taxon>
        <taxon>Euteleostomi</taxon>
        <taxon>Archelosauria</taxon>
        <taxon>Archosauria</taxon>
        <taxon>Crocodylia</taxon>
        <taxon>Alligatoridae</taxon>
        <taxon>Alligatorinae</taxon>
        <taxon>Alligator</taxon>
    </lineage>
</organism>
<evidence type="ECO:0000313" key="3">
    <source>
        <dbReference type="Proteomes" id="UP000050525"/>
    </source>
</evidence>
<gene>
    <name evidence="2" type="ORF">Y1Q_0009273</name>
</gene>
<reference evidence="2 3" key="1">
    <citation type="journal article" date="2012" name="Genome Biol.">
        <title>Sequencing three crocodilian genomes to illuminate the evolution of archosaurs and amniotes.</title>
        <authorList>
            <person name="St John J.A."/>
            <person name="Braun E.L."/>
            <person name="Isberg S.R."/>
            <person name="Miles L.G."/>
            <person name="Chong A.Y."/>
            <person name="Gongora J."/>
            <person name="Dalzell P."/>
            <person name="Moran C."/>
            <person name="Bed'hom B."/>
            <person name="Abzhanov A."/>
            <person name="Burgess S.C."/>
            <person name="Cooksey A.M."/>
            <person name="Castoe T.A."/>
            <person name="Crawford N.G."/>
            <person name="Densmore L.D."/>
            <person name="Drew J.C."/>
            <person name="Edwards S.V."/>
            <person name="Faircloth B.C."/>
            <person name="Fujita M.K."/>
            <person name="Greenwold M.J."/>
            <person name="Hoffmann F.G."/>
            <person name="Howard J.M."/>
            <person name="Iguchi T."/>
            <person name="Janes D.E."/>
            <person name="Khan S.Y."/>
            <person name="Kohno S."/>
            <person name="de Koning A.J."/>
            <person name="Lance S.L."/>
            <person name="McCarthy F.M."/>
            <person name="McCormack J.E."/>
            <person name="Merchant M.E."/>
            <person name="Peterson D.G."/>
            <person name="Pollock D.D."/>
            <person name="Pourmand N."/>
            <person name="Raney B.J."/>
            <person name="Roessler K.A."/>
            <person name="Sanford J.R."/>
            <person name="Sawyer R.H."/>
            <person name="Schmidt C.J."/>
            <person name="Triplett E.W."/>
            <person name="Tuberville T.D."/>
            <person name="Venegas-Anaya M."/>
            <person name="Howard J.T."/>
            <person name="Jarvis E.D."/>
            <person name="Guillette L.J.Jr."/>
            <person name="Glenn T.C."/>
            <person name="Green R.E."/>
            <person name="Ray D.A."/>
        </authorList>
    </citation>
    <scope>NUCLEOTIDE SEQUENCE [LARGE SCALE GENOMIC DNA]</scope>
    <source>
        <strain evidence="2">KSC_2009_1</strain>
    </source>
</reference>
<evidence type="ECO:0000256" key="1">
    <source>
        <dbReference type="SAM" id="MobiDB-lite"/>
    </source>
</evidence>
<dbReference type="AlphaFoldDB" id="A0A151NHE2"/>
<accession>A0A151NHE2</accession>
<dbReference type="Proteomes" id="UP000050525">
    <property type="component" value="Unassembled WGS sequence"/>
</dbReference>
<feature type="compositionally biased region" description="Basic and acidic residues" evidence="1">
    <location>
        <begin position="34"/>
        <end position="46"/>
    </location>
</feature>
<dbReference type="EMBL" id="AKHW03003004">
    <property type="protein sequence ID" value="KYO36174.1"/>
    <property type="molecule type" value="Genomic_DNA"/>
</dbReference>